<evidence type="ECO:0000256" key="1">
    <source>
        <dbReference type="ARBA" id="ARBA00004994"/>
    </source>
</evidence>
<dbReference type="RefSeq" id="WP_100706545.1">
    <property type="nucleotide sequence ID" value="NZ_NPDL01000001.1"/>
</dbReference>
<dbReference type="EMBL" id="NPDN01000004">
    <property type="protein sequence ID" value="PJZ25909.1"/>
    <property type="molecule type" value="Genomic_DNA"/>
</dbReference>
<dbReference type="GO" id="GO:0015940">
    <property type="term" value="P:pantothenate biosynthetic process"/>
    <property type="evidence" value="ECO:0007669"/>
    <property type="project" value="UniProtKB-UniPathway"/>
</dbReference>
<evidence type="ECO:0000256" key="8">
    <source>
        <dbReference type="ARBA" id="ARBA00048793"/>
    </source>
</evidence>
<dbReference type="GO" id="GO:0008677">
    <property type="term" value="F:2-dehydropantoate 2-reductase activity"/>
    <property type="evidence" value="ECO:0007669"/>
    <property type="project" value="UniProtKB-EC"/>
</dbReference>
<evidence type="ECO:0000256" key="7">
    <source>
        <dbReference type="ARBA" id="ARBA00032024"/>
    </source>
</evidence>
<feature type="domain" description="Ketopantoate reductase N-terminal" evidence="10">
    <location>
        <begin position="8"/>
        <end position="161"/>
    </location>
</feature>
<evidence type="ECO:0000256" key="5">
    <source>
        <dbReference type="ARBA" id="ARBA00022857"/>
    </source>
</evidence>
<dbReference type="Pfam" id="PF08546">
    <property type="entry name" value="ApbA_C"/>
    <property type="match status" value="1"/>
</dbReference>
<comment type="similarity">
    <text evidence="2 9">Belongs to the ketopantoate reductase family.</text>
</comment>
<dbReference type="InterPro" id="IPR036291">
    <property type="entry name" value="NAD(P)-bd_dom_sf"/>
</dbReference>
<dbReference type="GO" id="GO:0005737">
    <property type="term" value="C:cytoplasm"/>
    <property type="evidence" value="ECO:0007669"/>
    <property type="project" value="TreeGrafter"/>
</dbReference>
<protein>
    <recommendedName>
        <fullName evidence="4 9">2-dehydropantoate 2-reductase</fullName>
        <ecNumber evidence="3 9">1.1.1.169</ecNumber>
    </recommendedName>
    <alternativeName>
        <fullName evidence="7 9">Ketopantoate reductase</fullName>
    </alternativeName>
</protein>
<feature type="domain" description="Ketopantoate reductase C-terminal" evidence="11">
    <location>
        <begin position="185"/>
        <end position="323"/>
    </location>
</feature>
<dbReference type="SUPFAM" id="SSF51735">
    <property type="entry name" value="NAD(P)-binding Rossmann-fold domains"/>
    <property type="match status" value="1"/>
</dbReference>
<evidence type="ECO:0000256" key="9">
    <source>
        <dbReference type="RuleBase" id="RU362068"/>
    </source>
</evidence>
<dbReference type="PANTHER" id="PTHR43765">
    <property type="entry name" value="2-DEHYDROPANTOATE 2-REDUCTASE-RELATED"/>
    <property type="match status" value="1"/>
</dbReference>
<dbReference type="InterPro" id="IPR013332">
    <property type="entry name" value="KPR_N"/>
</dbReference>
<name>A0A2M9XE76_9LEPT</name>
<evidence type="ECO:0000259" key="11">
    <source>
        <dbReference type="Pfam" id="PF08546"/>
    </source>
</evidence>
<dbReference type="InterPro" id="IPR013752">
    <property type="entry name" value="KPA_reductase"/>
</dbReference>
<keyword evidence="6 9" id="KW-0560">Oxidoreductase</keyword>
<dbReference type="UniPathway" id="UPA00028">
    <property type="reaction ID" value="UER00004"/>
</dbReference>
<comment type="pathway">
    <text evidence="1 9">Cofactor biosynthesis; (R)-pantothenate biosynthesis; (R)-pantoate from 3-methyl-2-oxobutanoate: step 2/2.</text>
</comment>
<keyword evidence="13" id="KW-1185">Reference proteome</keyword>
<dbReference type="AlphaFoldDB" id="A0A2M9XE76"/>
<gene>
    <name evidence="12" type="ORF">CH357_09835</name>
</gene>
<dbReference type="EC" id="1.1.1.169" evidence="3 9"/>
<reference evidence="12 13" key="1">
    <citation type="submission" date="2017-07" db="EMBL/GenBank/DDBJ databases">
        <title>Leptospira spp. isolated from tropical soils.</title>
        <authorList>
            <person name="Thibeaux R."/>
            <person name="Iraola G."/>
            <person name="Ferres I."/>
            <person name="Bierque E."/>
            <person name="Girault D."/>
            <person name="Soupe-Gilbert M.-E."/>
            <person name="Picardeau M."/>
            <person name="Goarant C."/>
        </authorList>
    </citation>
    <scope>NUCLEOTIDE SEQUENCE [LARGE SCALE GENOMIC DNA]</scope>
    <source>
        <strain evidence="12 13">MCA1-C-A1</strain>
    </source>
</reference>
<proteinExistence type="inferred from homology"/>
<evidence type="ECO:0000256" key="2">
    <source>
        <dbReference type="ARBA" id="ARBA00007870"/>
    </source>
</evidence>
<dbReference type="Proteomes" id="UP000232196">
    <property type="component" value="Unassembled WGS sequence"/>
</dbReference>
<dbReference type="Gene3D" id="1.10.1040.10">
    <property type="entry name" value="N-(1-d-carboxylethyl)-l-norvaline Dehydrogenase, domain 2"/>
    <property type="match status" value="1"/>
</dbReference>
<dbReference type="InterPro" id="IPR013328">
    <property type="entry name" value="6PGD_dom2"/>
</dbReference>
<accession>A0A2M9XE76</accession>
<evidence type="ECO:0000256" key="6">
    <source>
        <dbReference type="ARBA" id="ARBA00023002"/>
    </source>
</evidence>
<dbReference type="Gene3D" id="3.40.50.720">
    <property type="entry name" value="NAD(P)-binding Rossmann-like Domain"/>
    <property type="match status" value="1"/>
</dbReference>
<comment type="catalytic activity">
    <reaction evidence="8 9">
        <text>(R)-pantoate + NADP(+) = 2-dehydropantoate + NADPH + H(+)</text>
        <dbReference type="Rhea" id="RHEA:16233"/>
        <dbReference type="ChEBI" id="CHEBI:11561"/>
        <dbReference type="ChEBI" id="CHEBI:15378"/>
        <dbReference type="ChEBI" id="CHEBI:15980"/>
        <dbReference type="ChEBI" id="CHEBI:57783"/>
        <dbReference type="ChEBI" id="CHEBI:58349"/>
        <dbReference type="EC" id="1.1.1.169"/>
    </reaction>
</comment>
<evidence type="ECO:0000256" key="3">
    <source>
        <dbReference type="ARBA" id="ARBA00013014"/>
    </source>
</evidence>
<dbReference type="OrthoDB" id="9793586at2"/>
<dbReference type="InterPro" id="IPR050838">
    <property type="entry name" value="Ketopantoate_reductase"/>
</dbReference>
<sequence length="345" mass="37702">MSFSTKFAILGSGSIGTYIGAYLVKAGYPVVFLGRERLKQEIQLFGLGISDYKGNSFTLAPSQVRYATDIKEAKDSNVFLITVKSKDTIEAGKSIRSLFSPEELSKIIVVSFQNGVRNSKELASVLPELNDRNLPGMVPFNVVAKGKGQFHQGTSGELVVKSNEFGNKIHSYLRRAGLPSTVHKNMEGVLWGKLLFNLNNSLNALAGIPLREELSQRTYRKILASMILEGLEILKLSGIQPASAGKMIPWLAPIILGLPDFLFFRVASSMVKIDPEARSSMWEDLHHGKTTEISYLNGEIVSLADKVGHKAPINRKIASLISEAESSSGKSQYDAETLSNLLGIV</sequence>
<dbReference type="NCBIfam" id="NF006083">
    <property type="entry name" value="PRK08229.1"/>
    <property type="match status" value="1"/>
</dbReference>
<evidence type="ECO:0000313" key="13">
    <source>
        <dbReference type="Proteomes" id="UP000232196"/>
    </source>
</evidence>
<keyword evidence="5 9" id="KW-0521">NADP</keyword>
<dbReference type="NCBIfam" id="TIGR00745">
    <property type="entry name" value="apbA_panE"/>
    <property type="match status" value="1"/>
</dbReference>
<dbReference type="PANTHER" id="PTHR43765:SF2">
    <property type="entry name" value="2-DEHYDROPANTOATE 2-REDUCTASE"/>
    <property type="match status" value="1"/>
</dbReference>
<organism evidence="12 13">
    <name type="scientific">Leptospira hartskeerlii</name>
    <dbReference type="NCBI Taxonomy" id="2023177"/>
    <lineage>
        <taxon>Bacteria</taxon>
        <taxon>Pseudomonadati</taxon>
        <taxon>Spirochaetota</taxon>
        <taxon>Spirochaetia</taxon>
        <taxon>Leptospirales</taxon>
        <taxon>Leptospiraceae</taxon>
        <taxon>Leptospira</taxon>
    </lineage>
</organism>
<evidence type="ECO:0000259" key="10">
    <source>
        <dbReference type="Pfam" id="PF02558"/>
    </source>
</evidence>
<evidence type="ECO:0000256" key="4">
    <source>
        <dbReference type="ARBA" id="ARBA00019465"/>
    </source>
</evidence>
<evidence type="ECO:0000313" key="12">
    <source>
        <dbReference type="EMBL" id="PJZ25909.1"/>
    </source>
</evidence>
<keyword evidence="9" id="KW-0566">Pantothenate biosynthesis</keyword>
<comment type="caution">
    <text evidence="12">The sequence shown here is derived from an EMBL/GenBank/DDBJ whole genome shotgun (WGS) entry which is preliminary data.</text>
</comment>
<dbReference type="Pfam" id="PF02558">
    <property type="entry name" value="ApbA"/>
    <property type="match status" value="1"/>
</dbReference>
<comment type="function">
    <text evidence="9">Catalyzes the NADPH-dependent reduction of ketopantoate into pantoic acid.</text>
</comment>
<dbReference type="InterPro" id="IPR008927">
    <property type="entry name" value="6-PGluconate_DH-like_C_sf"/>
</dbReference>
<dbReference type="SUPFAM" id="SSF48179">
    <property type="entry name" value="6-phosphogluconate dehydrogenase C-terminal domain-like"/>
    <property type="match status" value="1"/>
</dbReference>
<dbReference type="InterPro" id="IPR003710">
    <property type="entry name" value="ApbA"/>
</dbReference>
<dbReference type="GO" id="GO:0050661">
    <property type="term" value="F:NADP binding"/>
    <property type="evidence" value="ECO:0007669"/>
    <property type="project" value="TreeGrafter"/>
</dbReference>